<dbReference type="GO" id="GO:0016705">
    <property type="term" value="F:oxidoreductase activity, acting on paired donors, with incorporation or reduction of molecular oxygen"/>
    <property type="evidence" value="ECO:0007669"/>
    <property type="project" value="InterPro"/>
</dbReference>
<keyword evidence="2 6" id="KW-0479">Metal-binding</keyword>
<keyword evidence="7" id="KW-1133">Transmembrane helix</keyword>
<dbReference type="InterPro" id="IPR050783">
    <property type="entry name" value="Oxylipin_biosynth_metab"/>
</dbReference>
<dbReference type="SUPFAM" id="SSF48113">
    <property type="entry name" value="Heme-dependent peroxidases"/>
    <property type="match status" value="1"/>
</dbReference>
<dbReference type="Pfam" id="PF00067">
    <property type="entry name" value="p450"/>
    <property type="match status" value="1"/>
</dbReference>
<gene>
    <name evidence="8" type="ORF">N7472_000005</name>
</gene>
<dbReference type="PANTHER" id="PTHR11903:SF13">
    <property type="entry name" value="LINOLEATE 10R-LIPOXYGENASE"/>
    <property type="match status" value="1"/>
</dbReference>
<evidence type="ECO:0000256" key="1">
    <source>
        <dbReference type="ARBA" id="ARBA00011881"/>
    </source>
</evidence>
<dbReference type="InterPro" id="IPR010255">
    <property type="entry name" value="Haem_peroxidase_sf"/>
</dbReference>
<keyword evidence="7" id="KW-0472">Membrane</keyword>
<dbReference type="PANTHER" id="PTHR11903">
    <property type="entry name" value="PROSTAGLANDIN G/H SYNTHASE"/>
    <property type="match status" value="1"/>
</dbReference>
<dbReference type="InterPro" id="IPR037120">
    <property type="entry name" value="Haem_peroxidase_sf_animal"/>
</dbReference>
<organism evidence="8 9">
    <name type="scientific">Penicillium cf. griseofulvum</name>
    <dbReference type="NCBI Taxonomy" id="2972120"/>
    <lineage>
        <taxon>Eukaryota</taxon>
        <taxon>Fungi</taxon>
        <taxon>Dikarya</taxon>
        <taxon>Ascomycota</taxon>
        <taxon>Pezizomycotina</taxon>
        <taxon>Eurotiomycetes</taxon>
        <taxon>Eurotiomycetidae</taxon>
        <taxon>Eurotiales</taxon>
        <taxon>Aspergillaceae</taxon>
        <taxon>Penicillium</taxon>
    </lineage>
</organism>
<dbReference type="Pfam" id="PF03098">
    <property type="entry name" value="An_peroxidase"/>
    <property type="match status" value="1"/>
</dbReference>
<dbReference type="PROSITE" id="PS50292">
    <property type="entry name" value="PEROXIDASE_3"/>
    <property type="match status" value="1"/>
</dbReference>
<dbReference type="Gene3D" id="1.10.630.10">
    <property type="entry name" value="Cytochrome P450"/>
    <property type="match status" value="1"/>
</dbReference>
<dbReference type="InterPro" id="IPR036396">
    <property type="entry name" value="Cyt_P450_sf"/>
</dbReference>
<keyword evidence="7" id="KW-0812">Transmembrane</keyword>
<dbReference type="InterPro" id="IPR019791">
    <property type="entry name" value="Haem_peroxidase_animal"/>
</dbReference>
<dbReference type="InterPro" id="IPR034812">
    <property type="entry name" value="Ppo-like_N"/>
</dbReference>
<evidence type="ECO:0000256" key="6">
    <source>
        <dbReference type="PIRSR" id="PIRSR619791-2"/>
    </source>
</evidence>
<dbReference type="EMBL" id="JAPQKP010000001">
    <property type="protein sequence ID" value="KAJ5209866.1"/>
    <property type="molecule type" value="Genomic_DNA"/>
</dbReference>
<dbReference type="CDD" id="cd09817">
    <property type="entry name" value="linoleate_diol_synthase_like"/>
    <property type="match status" value="1"/>
</dbReference>
<keyword evidence="9" id="KW-1185">Reference proteome</keyword>
<dbReference type="GO" id="GO:0004497">
    <property type="term" value="F:monooxygenase activity"/>
    <property type="evidence" value="ECO:0007669"/>
    <property type="project" value="InterPro"/>
</dbReference>
<evidence type="ECO:0000256" key="2">
    <source>
        <dbReference type="ARBA" id="ARBA00022723"/>
    </source>
</evidence>
<dbReference type="Proteomes" id="UP001150879">
    <property type="component" value="Unassembled WGS sequence"/>
</dbReference>
<evidence type="ECO:0000256" key="4">
    <source>
        <dbReference type="ARBA" id="ARBA00023002"/>
    </source>
</evidence>
<dbReference type="Gene3D" id="1.10.640.10">
    <property type="entry name" value="Haem peroxidase domain superfamily, animal type"/>
    <property type="match status" value="1"/>
</dbReference>
<dbReference type="SUPFAM" id="SSF48264">
    <property type="entry name" value="Cytochrome P450"/>
    <property type="match status" value="1"/>
</dbReference>
<dbReference type="GO" id="GO:0004601">
    <property type="term" value="F:peroxidase activity"/>
    <property type="evidence" value="ECO:0007669"/>
    <property type="project" value="InterPro"/>
</dbReference>
<sequence>MFDQHDLHLPSLGSISSMHIGVATSTGILGYVVYRAVKHLRQFPGSFSVLPWKGEDEGMSAEVARSLLKDMKHMDIRKIGAVIQFARATARGNPIDDKSMAMEVIIGAVASLPHGSKTRTKLTNILINSLWESLEHPPISFLGDKFQYRTPDGSYNNVHFPDLGKANMPYAKSIQSHSFMHGAQPDPGLLFDLCMKREEGKFRENEAGVSSMLFYHAAILIHDLFHTDPHDQNINQCSSYLDLAPLYGSNFEDQMKMRTGERGLLKADCFSDKRLFGQPPGVAAILVLYNRFHNYVAHMLLAINEGGRFTVNEHMSEDEQDEALFQTARLITGGLYINISMHDYLRAITNTHHTDSTWTLDPRVEIPNSILKQGTERGIGNQVSAEFNLLYRFHPAISQRDEKWINEFFSELFQGKPFDQLSPHDFFRAAVGFEDSIPDMPEKRGFHEFDNIKRGPDGRFKDADLARVLQESMEDPAGAFGPKNTPAAMRIIEIVGIMRSRKWRSASLNEFRSFFKLKPHETFEDISVDPDVSDALRNLYGHPDQVESYPGLWVEDAKPRMDPGSGFCAPYTVGRAVLSDAVTLVRSDRFYTKDYHVGNMTNWGMAEVQQDYKTLGGSMFYKLIQRGLPGWFPFDSLHVMQPMYTKDMNRQIAKEIGTISQYTEADPKAPKPPILVQKYTTMRELMNDPQRFAMPLGIKYFTLLPGKEVNFMLGGDQPKHRQQRNLVGSLLYRSGDLKTILDYSLDEQVEECLKRAVFPVNKKTYQFDFAKDLAIPVLTRFLSDLFLLDLQTEENPSGAYDVEGVYHDILSMRDWGFNDTDPGQSWNLRRKAQEAFRRLLDSTEKTIRKEANVGIGRAISSSFKRAEHLNKKPTLREFGQEFIGQLVAKGTPTSEIQDIMILTSLGAVGVCVTAVTQILHYLIAEPGHEEHLQNLITRIGNGSENADGELRRYVLELQRFTTTQKTLRLATQDCTVNGQKFEKGDAVVCDLGTGSRDPDGYPEPEKVKLDRPLQEYMAYGISPHQCLGQSLAVSYLTAVLRGVLKLKNLRPAPGPLGELKKVVLPRVGVKYLTEDWSTLTADVETWKLHFDNHNMGILGSST</sequence>
<dbReference type="GO" id="GO:0051213">
    <property type="term" value="F:dioxygenase activity"/>
    <property type="evidence" value="ECO:0007669"/>
    <property type="project" value="UniProtKB-KW"/>
</dbReference>
<proteinExistence type="predicted"/>
<dbReference type="GO" id="GO:0006979">
    <property type="term" value="P:response to oxidative stress"/>
    <property type="evidence" value="ECO:0007669"/>
    <property type="project" value="InterPro"/>
</dbReference>
<dbReference type="GO" id="GO:0006631">
    <property type="term" value="P:fatty acid metabolic process"/>
    <property type="evidence" value="ECO:0007669"/>
    <property type="project" value="UniProtKB-ARBA"/>
</dbReference>
<name>A0A9W9MYI4_9EURO</name>
<feature type="transmembrane region" description="Helical" evidence="7">
    <location>
        <begin position="12"/>
        <end position="34"/>
    </location>
</feature>
<dbReference type="GO" id="GO:0043386">
    <property type="term" value="P:mycotoxin biosynthetic process"/>
    <property type="evidence" value="ECO:0007669"/>
    <property type="project" value="UniProtKB-ARBA"/>
</dbReference>
<keyword evidence="4" id="KW-0560">Oxidoreductase</keyword>
<dbReference type="GO" id="GO:0005506">
    <property type="term" value="F:iron ion binding"/>
    <property type="evidence" value="ECO:0007669"/>
    <property type="project" value="InterPro"/>
</dbReference>
<evidence type="ECO:0000256" key="7">
    <source>
        <dbReference type="SAM" id="Phobius"/>
    </source>
</evidence>
<comment type="subunit">
    <text evidence="1">Homotetramer.</text>
</comment>
<evidence type="ECO:0000313" key="8">
    <source>
        <dbReference type="EMBL" id="KAJ5209866.1"/>
    </source>
</evidence>
<dbReference type="GO" id="GO:0020037">
    <property type="term" value="F:heme binding"/>
    <property type="evidence" value="ECO:0007669"/>
    <property type="project" value="InterPro"/>
</dbReference>
<evidence type="ECO:0000256" key="5">
    <source>
        <dbReference type="ARBA" id="ARBA00023004"/>
    </source>
</evidence>
<keyword evidence="6" id="KW-0349">Heme</keyword>
<keyword evidence="5 6" id="KW-0408">Iron</keyword>
<evidence type="ECO:0000256" key="3">
    <source>
        <dbReference type="ARBA" id="ARBA00022964"/>
    </source>
</evidence>
<dbReference type="InterPro" id="IPR001128">
    <property type="entry name" value="Cyt_P450"/>
</dbReference>
<comment type="caution">
    <text evidence="8">The sequence shown here is derived from an EMBL/GenBank/DDBJ whole genome shotgun (WGS) entry which is preliminary data.</text>
</comment>
<feature type="binding site" description="axial binding residue" evidence="6">
    <location>
        <position position="394"/>
    </location>
    <ligand>
        <name>heme b</name>
        <dbReference type="ChEBI" id="CHEBI:60344"/>
    </ligand>
    <ligandPart>
        <name>Fe</name>
        <dbReference type="ChEBI" id="CHEBI:18248"/>
    </ligandPart>
</feature>
<reference evidence="8" key="1">
    <citation type="submission" date="2022-11" db="EMBL/GenBank/DDBJ databases">
        <authorList>
            <person name="Petersen C."/>
        </authorList>
    </citation>
    <scope>NUCLEOTIDE SEQUENCE</scope>
    <source>
        <strain evidence="8">IBT 16849</strain>
    </source>
</reference>
<keyword evidence="3" id="KW-0223">Dioxygenase</keyword>
<dbReference type="OrthoDB" id="823504at2759"/>
<protein>
    <submittedName>
        <fullName evidence="8">Fatty acid oxygenase</fullName>
    </submittedName>
</protein>
<dbReference type="AlphaFoldDB" id="A0A9W9MYI4"/>
<evidence type="ECO:0000313" key="9">
    <source>
        <dbReference type="Proteomes" id="UP001150879"/>
    </source>
</evidence>
<dbReference type="CDD" id="cd20612">
    <property type="entry name" value="CYP_LDS-like_C"/>
    <property type="match status" value="1"/>
</dbReference>
<accession>A0A9W9MYI4</accession>
<reference evidence="8" key="2">
    <citation type="journal article" date="2023" name="IMA Fungus">
        <title>Comparative genomic study of the Penicillium genus elucidates a diverse pangenome and 15 lateral gene transfer events.</title>
        <authorList>
            <person name="Petersen C."/>
            <person name="Sorensen T."/>
            <person name="Nielsen M.R."/>
            <person name="Sondergaard T.E."/>
            <person name="Sorensen J.L."/>
            <person name="Fitzpatrick D.A."/>
            <person name="Frisvad J.C."/>
            <person name="Nielsen K.L."/>
        </authorList>
    </citation>
    <scope>NUCLEOTIDE SEQUENCE</scope>
    <source>
        <strain evidence="8">IBT 16849</strain>
    </source>
</reference>